<dbReference type="SUPFAM" id="SSF48498">
    <property type="entry name" value="Tetracyclin repressor-like, C-terminal domain"/>
    <property type="match status" value="1"/>
</dbReference>
<dbReference type="PROSITE" id="PS50977">
    <property type="entry name" value="HTH_TETR_2"/>
    <property type="match status" value="1"/>
</dbReference>
<feature type="domain" description="HTH tetR-type" evidence="3">
    <location>
        <begin position="1"/>
        <end position="54"/>
    </location>
</feature>
<dbReference type="Gene3D" id="1.10.10.60">
    <property type="entry name" value="Homeodomain-like"/>
    <property type="match status" value="1"/>
</dbReference>
<dbReference type="InterPro" id="IPR036271">
    <property type="entry name" value="Tet_transcr_reg_TetR-rel_C_sf"/>
</dbReference>
<reference evidence="4 5" key="1">
    <citation type="submission" date="2014-11" db="EMBL/GenBank/DDBJ databases">
        <title>Draft genome sequence of Kirrobacter mercurialis.</title>
        <authorList>
            <person name="Coil D.A."/>
            <person name="Eisen J.A."/>
        </authorList>
    </citation>
    <scope>NUCLEOTIDE SEQUENCE [LARGE SCALE GENOMIC DNA]</scope>
    <source>
        <strain evidence="4 5">Coronado</strain>
    </source>
</reference>
<dbReference type="InterPro" id="IPR050109">
    <property type="entry name" value="HTH-type_TetR-like_transc_reg"/>
</dbReference>
<sequence length="188" mass="20871">MAAARQSFLAKGYAATSMSGLLKTLGGSKATLWSYFRSKEELFAAVIEDVTASFRQQIETDLLNPGDLEQTLVAFCRSFMARMTHPDGVATWRLVMAESSRFPEVGLIFYREAASQVERRLAGYLQQQIDAGRLRDEGALDMARLLMGMHKAGLHRRLWGVEPADGADADADARRFVGYFLRLFAVPG</sequence>
<dbReference type="InterPro" id="IPR001647">
    <property type="entry name" value="HTH_TetR"/>
</dbReference>
<dbReference type="EMBL" id="JTDN01000002">
    <property type="protein sequence ID" value="KHL25130.1"/>
    <property type="molecule type" value="Genomic_DNA"/>
</dbReference>
<dbReference type="Gene3D" id="1.10.357.10">
    <property type="entry name" value="Tetracycline Repressor, domain 2"/>
    <property type="match status" value="1"/>
</dbReference>
<dbReference type="PANTHER" id="PTHR30055:SF146">
    <property type="entry name" value="HTH-TYPE TRANSCRIPTIONAL DUAL REGULATOR CECR"/>
    <property type="match status" value="1"/>
</dbReference>
<feature type="DNA-binding region" description="H-T-H motif" evidence="2">
    <location>
        <begin position="17"/>
        <end position="36"/>
    </location>
</feature>
<evidence type="ECO:0000259" key="3">
    <source>
        <dbReference type="PROSITE" id="PS50977"/>
    </source>
</evidence>
<keyword evidence="5" id="KW-1185">Reference proteome</keyword>
<dbReference type="GO" id="GO:0000976">
    <property type="term" value="F:transcription cis-regulatory region binding"/>
    <property type="evidence" value="ECO:0007669"/>
    <property type="project" value="TreeGrafter"/>
</dbReference>
<comment type="caution">
    <text evidence="4">The sequence shown here is derived from an EMBL/GenBank/DDBJ whole genome shotgun (WGS) entry which is preliminary data.</text>
</comment>
<evidence type="ECO:0000313" key="5">
    <source>
        <dbReference type="Proteomes" id="UP000030988"/>
    </source>
</evidence>
<accession>A0A0B2BZ60</accession>
<dbReference type="Pfam" id="PF14246">
    <property type="entry name" value="TetR_C_7"/>
    <property type="match status" value="1"/>
</dbReference>
<dbReference type="STRING" id="1572751.PK98_12625"/>
<keyword evidence="1 2" id="KW-0238">DNA-binding</keyword>
<dbReference type="InterPro" id="IPR009057">
    <property type="entry name" value="Homeodomain-like_sf"/>
</dbReference>
<dbReference type="PANTHER" id="PTHR30055">
    <property type="entry name" value="HTH-TYPE TRANSCRIPTIONAL REGULATOR RUTR"/>
    <property type="match status" value="1"/>
</dbReference>
<dbReference type="Proteomes" id="UP000030988">
    <property type="component" value="Unassembled WGS sequence"/>
</dbReference>
<dbReference type="InterPro" id="IPR039536">
    <property type="entry name" value="TetR_C_Proteobacteria"/>
</dbReference>
<evidence type="ECO:0000256" key="1">
    <source>
        <dbReference type="ARBA" id="ARBA00023125"/>
    </source>
</evidence>
<dbReference type="SUPFAM" id="SSF46689">
    <property type="entry name" value="Homeodomain-like"/>
    <property type="match status" value="1"/>
</dbReference>
<protein>
    <recommendedName>
        <fullName evidence="3">HTH tetR-type domain-containing protein</fullName>
    </recommendedName>
</protein>
<dbReference type="AlphaFoldDB" id="A0A0B2BZ60"/>
<dbReference type="GO" id="GO:0003700">
    <property type="term" value="F:DNA-binding transcription factor activity"/>
    <property type="evidence" value="ECO:0007669"/>
    <property type="project" value="TreeGrafter"/>
</dbReference>
<dbReference type="Pfam" id="PF00440">
    <property type="entry name" value="TetR_N"/>
    <property type="match status" value="1"/>
</dbReference>
<evidence type="ECO:0000256" key="2">
    <source>
        <dbReference type="PROSITE-ProRule" id="PRU00335"/>
    </source>
</evidence>
<proteinExistence type="predicted"/>
<gene>
    <name evidence="4" type="ORF">PK98_12625</name>
</gene>
<name>A0A0B2BZ60_9SPHN</name>
<evidence type="ECO:0000313" key="4">
    <source>
        <dbReference type="EMBL" id="KHL25130.1"/>
    </source>
</evidence>
<organism evidence="4 5">
    <name type="scientific">Croceibacterium mercuriale</name>
    <dbReference type="NCBI Taxonomy" id="1572751"/>
    <lineage>
        <taxon>Bacteria</taxon>
        <taxon>Pseudomonadati</taxon>
        <taxon>Pseudomonadota</taxon>
        <taxon>Alphaproteobacteria</taxon>
        <taxon>Sphingomonadales</taxon>
        <taxon>Erythrobacteraceae</taxon>
        <taxon>Croceibacterium</taxon>
    </lineage>
</organism>